<evidence type="ECO:0000256" key="1">
    <source>
        <dbReference type="ARBA" id="ARBA00004571"/>
    </source>
</evidence>
<dbReference type="Pfam" id="PF00593">
    <property type="entry name" value="TonB_dep_Rec_b-barrel"/>
    <property type="match status" value="1"/>
</dbReference>
<gene>
    <name evidence="16" type="ORF">XD92_1308</name>
</gene>
<evidence type="ECO:0000256" key="4">
    <source>
        <dbReference type="ARBA" id="ARBA00022496"/>
    </source>
</evidence>
<feature type="domain" description="TonB-dependent receptor-like beta-barrel" evidence="14">
    <location>
        <begin position="278"/>
        <end position="665"/>
    </location>
</feature>
<evidence type="ECO:0000256" key="6">
    <source>
        <dbReference type="ARBA" id="ARBA00023004"/>
    </source>
</evidence>
<dbReference type="Gene3D" id="2.40.170.20">
    <property type="entry name" value="TonB-dependent receptor, beta-barrel domain"/>
    <property type="match status" value="1"/>
</dbReference>
<evidence type="ECO:0000313" key="17">
    <source>
        <dbReference type="Proteomes" id="UP000053860"/>
    </source>
</evidence>
<evidence type="ECO:0000256" key="9">
    <source>
        <dbReference type="ARBA" id="ARBA00023136"/>
    </source>
</evidence>
<dbReference type="GO" id="GO:0006826">
    <property type="term" value="P:iron ion transport"/>
    <property type="evidence" value="ECO:0007669"/>
    <property type="project" value="UniProtKB-KW"/>
</dbReference>
<dbReference type="Proteomes" id="UP000053860">
    <property type="component" value="Unassembled WGS sequence"/>
</dbReference>
<keyword evidence="5 11" id="KW-0812">Transmembrane</keyword>
<evidence type="ECO:0000256" key="13">
    <source>
        <dbReference type="SAM" id="Phobius"/>
    </source>
</evidence>
<keyword evidence="2 11" id="KW-0813">Transport</keyword>
<organism evidence="16 17">
    <name type="scientific">Proteiniphilum acetatigenes</name>
    <dbReference type="NCBI Taxonomy" id="294710"/>
    <lineage>
        <taxon>Bacteria</taxon>
        <taxon>Pseudomonadati</taxon>
        <taxon>Bacteroidota</taxon>
        <taxon>Bacteroidia</taxon>
        <taxon>Bacteroidales</taxon>
        <taxon>Dysgonomonadaceae</taxon>
        <taxon>Proteiniphilum</taxon>
    </lineage>
</organism>
<comment type="similarity">
    <text evidence="11 12">Belongs to the TonB-dependent receptor family.</text>
</comment>
<accession>A0A117LZI6</accession>
<dbReference type="AlphaFoldDB" id="A0A117LZI6"/>
<dbReference type="InterPro" id="IPR012910">
    <property type="entry name" value="Plug_dom"/>
</dbReference>
<keyword evidence="6" id="KW-0408">Iron</keyword>
<evidence type="ECO:0000256" key="12">
    <source>
        <dbReference type="RuleBase" id="RU003357"/>
    </source>
</evidence>
<dbReference type="SUPFAM" id="SSF56935">
    <property type="entry name" value="Porins"/>
    <property type="match status" value="1"/>
</dbReference>
<keyword evidence="9 11" id="KW-0472">Membrane</keyword>
<keyword evidence="16" id="KW-0675">Receptor</keyword>
<evidence type="ECO:0000256" key="5">
    <source>
        <dbReference type="ARBA" id="ARBA00022692"/>
    </source>
</evidence>
<evidence type="ECO:0000259" key="15">
    <source>
        <dbReference type="Pfam" id="PF07715"/>
    </source>
</evidence>
<keyword evidence="3 11" id="KW-1134">Transmembrane beta strand</keyword>
<dbReference type="PATRIC" id="fig|294710.3.peg.1772"/>
<keyword evidence="4" id="KW-0410">Iron transport</keyword>
<dbReference type="PANTHER" id="PTHR32552">
    <property type="entry name" value="FERRICHROME IRON RECEPTOR-RELATED"/>
    <property type="match status" value="1"/>
</dbReference>
<evidence type="ECO:0000256" key="2">
    <source>
        <dbReference type="ARBA" id="ARBA00022448"/>
    </source>
</evidence>
<evidence type="ECO:0000259" key="14">
    <source>
        <dbReference type="Pfam" id="PF00593"/>
    </source>
</evidence>
<evidence type="ECO:0000256" key="3">
    <source>
        <dbReference type="ARBA" id="ARBA00022452"/>
    </source>
</evidence>
<keyword evidence="7" id="KW-0406">Ion transport</keyword>
<evidence type="ECO:0000256" key="7">
    <source>
        <dbReference type="ARBA" id="ARBA00023065"/>
    </source>
</evidence>
<dbReference type="PROSITE" id="PS52016">
    <property type="entry name" value="TONB_DEPENDENT_REC_3"/>
    <property type="match status" value="1"/>
</dbReference>
<evidence type="ECO:0000256" key="10">
    <source>
        <dbReference type="ARBA" id="ARBA00023237"/>
    </source>
</evidence>
<comment type="caution">
    <text evidence="16">The sequence shown here is derived from an EMBL/GenBank/DDBJ whole genome shotgun (WGS) entry which is preliminary data.</text>
</comment>
<dbReference type="CDD" id="cd01347">
    <property type="entry name" value="ligand_gated_channel"/>
    <property type="match status" value="1"/>
</dbReference>
<dbReference type="PANTHER" id="PTHR32552:SF81">
    <property type="entry name" value="TONB-DEPENDENT OUTER MEMBRANE RECEPTOR"/>
    <property type="match status" value="1"/>
</dbReference>
<protein>
    <submittedName>
        <fullName evidence="16">TonB-dependent receptor</fullName>
    </submittedName>
</protein>
<evidence type="ECO:0000313" key="16">
    <source>
        <dbReference type="EMBL" id="KUK76209.1"/>
    </source>
</evidence>
<keyword evidence="8 12" id="KW-0798">TonB box</keyword>
<reference evidence="17" key="1">
    <citation type="journal article" date="2015" name="MBio">
        <title>Genome-Resolved Metagenomic Analysis Reveals Roles for Candidate Phyla and Other Microbial Community Members in Biogeochemical Transformations in Oil Reservoirs.</title>
        <authorList>
            <person name="Hu P."/>
            <person name="Tom L."/>
            <person name="Singh A."/>
            <person name="Thomas B.C."/>
            <person name="Baker B.J."/>
            <person name="Piceno Y.M."/>
            <person name="Andersen G.L."/>
            <person name="Banfield J.F."/>
        </authorList>
    </citation>
    <scope>NUCLEOTIDE SEQUENCE [LARGE SCALE GENOMIC DNA]</scope>
</reference>
<evidence type="ECO:0000256" key="11">
    <source>
        <dbReference type="PROSITE-ProRule" id="PRU01360"/>
    </source>
</evidence>
<dbReference type="EMBL" id="LGGN01000286">
    <property type="protein sequence ID" value="KUK76209.1"/>
    <property type="molecule type" value="Genomic_DNA"/>
</dbReference>
<proteinExistence type="inferred from homology"/>
<feature type="transmembrane region" description="Helical" evidence="13">
    <location>
        <begin position="12"/>
        <end position="32"/>
    </location>
</feature>
<keyword evidence="10 11" id="KW-0998">Cell outer membrane</keyword>
<dbReference type="GO" id="GO:0009279">
    <property type="term" value="C:cell outer membrane"/>
    <property type="evidence" value="ECO:0007669"/>
    <property type="project" value="UniProtKB-SubCell"/>
</dbReference>
<dbReference type="InterPro" id="IPR036942">
    <property type="entry name" value="Beta-barrel_TonB_sf"/>
</dbReference>
<name>A0A117LZI6_9BACT</name>
<evidence type="ECO:0000256" key="8">
    <source>
        <dbReference type="ARBA" id="ARBA00023077"/>
    </source>
</evidence>
<dbReference type="Pfam" id="PF07715">
    <property type="entry name" value="Plug"/>
    <property type="match status" value="1"/>
</dbReference>
<keyword evidence="13" id="KW-1133">Transmembrane helix</keyword>
<dbReference type="InterPro" id="IPR039426">
    <property type="entry name" value="TonB-dep_rcpt-like"/>
</dbReference>
<dbReference type="InterPro" id="IPR000531">
    <property type="entry name" value="Beta-barrel_TonB"/>
</dbReference>
<sequence>MYSDQSNHQPSRLIHLLWEGLLLFFVSIPVMANETDTLRNVTLDSIVVSSIKLPNADWRIPSASTALDGTTLQKRQLYDMKDFTASVPNFIMIDRDTRLTSSVFIRGVGSLINAPGVAMYVDGIPHFEKSSFDINLADIEKIEFLRGPQGTLYGRNAMGGIILVQTASPFRKQGTRLQLSYGSYNETRLTLSHRQKEGERFAWGVTGDYHHSDGFIINQYNGKTTDYLNAASLSNRLEWRPRHNLSFRLQHGAEYVKQGAFGYGTVNSEQNDVDSVSLNHPSYYERFIYDAGLQADYHTSFFWLRSQTSLQLLDDTYEVDQDASPRDLYYAVQGERQRLLSEEINIRDVTEGIYDWNFGLFAFHHAIDRSTDVFLNMAQPPYQLEKRYDDLNRGFALYHQSELQITPRLRLEGGIRYDYEKDNSIHHENKLIGDSVELSNQYDSPLTFSQWTPKLTLQYRFGNDDQLYATWAKGYKAGGFNTVFETEDERTFGPERSWNYEIGGKAAFFGRKVLAEAALFYIDIRNQQVKQLLDLQGVKIRNAGRSISKGAELTLKVLPSEFSLIHLTYGYTHATFHSYRYSEEIDYSGNYLPFVPRHTLTVGAEQRIRWRTAFSESLLLQANYTGMGAIYWHEDNRVKQPFYGLLNASAGVEKGKLNLTLWAKNMLNSKYLGYYFESSGRQLGKPGKPFTAGVTVNFSLE</sequence>
<feature type="domain" description="TonB-dependent receptor plug" evidence="15">
    <location>
        <begin position="60"/>
        <end position="161"/>
    </location>
</feature>
<comment type="subcellular location">
    <subcellularLocation>
        <location evidence="1 11">Cell outer membrane</location>
        <topology evidence="1 11">Multi-pass membrane protein</topology>
    </subcellularLocation>
</comment>